<keyword evidence="1" id="KW-0805">Transcription regulation</keyword>
<evidence type="ECO:0000256" key="1">
    <source>
        <dbReference type="ARBA" id="ARBA00023015"/>
    </source>
</evidence>
<dbReference type="InterPro" id="IPR011711">
    <property type="entry name" value="GntR_C"/>
</dbReference>
<dbReference type="InterPro" id="IPR008920">
    <property type="entry name" value="TF_FadR/GntR_C"/>
</dbReference>
<accession>A0A8T6R6B1</accession>
<dbReference type="SMART" id="SM00345">
    <property type="entry name" value="HTH_GNTR"/>
    <property type="match status" value="1"/>
</dbReference>
<dbReference type="PANTHER" id="PTHR43537:SF44">
    <property type="entry name" value="GNTR FAMILY REGULATORY PROTEIN"/>
    <property type="match status" value="1"/>
</dbReference>
<dbReference type="InterPro" id="IPR036390">
    <property type="entry name" value="WH_DNA-bd_sf"/>
</dbReference>
<evidence type="ECO:0000256" key="3">
    <source>
        <dbReference type="ARBA" id="ARBA00023163"/>
    </source>
</evidence>
<keyword evidence="6" id="KW-1185">Reference proteome</keyword>
<dbReference type="Proteomes" id="UP000287866">
    <property type="component" value="Unassembled WGS sequence"/>
</dbReference>
<dbReference type="PROSITE" id="PS50949">
    <property type="entry name" value="HTH_GNTR"/>
    <property type="match status" value="1"/>
</dbReference>
<dbReference type="Pfam" id="PF00392">
    <property type="entry name" value="GntR"/>
    <property type="match status" value="1"/>
</dbReference>
<dbReference type="AlphaFoldDB" id="A0A8T6R6B1"/>
<keyword evidence="3" id="KW-0804">Transcription</keyword>
<organism evidence="5 6">
    <name type="scientific">Phycicoccus flavus</name>
    <dbReference type="NCBI Taxonomy" id="2502783"/>
    <lineage>
        <taxon>Bacteria</taxon>
        <taxon>Bacillati</taxon>
        <taxon>Actinomycetota</taxon>
        <taxon>Actinomycetes</taxon>
        <taxon>Micrococcales</taxon>
        <taxon>Intrasporangiaceae</taxon>
        <taxon>Phycicoccus</taxon>
    </lineage>
</organism>
<name>A0A8T6R6B1_9MICO</name>
<gene>
    <name evidence="5" type="ORF">EPD83_014705</name>
</gene>
<dbReference type="SUPFAM" id="SSF46785">
    <property type="entry name" value="Winged helix' DNA-binding domain"/>
    <property type="match status" value="1"/>
</dbReference>
<dbReference type="GO" id="GO:0003677">
    <property type="term" value="F:DNA binding"/>
    <property type="evidence" value="ECO:0007669"/>
    <property type="project" value="UniProtKB-KW"/>
</dbReference>
<reference evidence="5" key="1">
    <citation type="submission" date="2020-03" db="EMBL/GenBank/DDBJ databases">
        <title>Phycicoccus flavus sp. nov., a novel endophytic actinobacterium isolated from branch of Kandelia candel.</title>
        <authorList>
            <person name="Tuo L."/>
        </authorList>
    </citation>
    <scope>NUCLEOTIDE SEQUENCE</scope>
    <source>
        <strain evidence="5">CMS6Z-2</strain>
    </source>
</reference>
<dbReference type="GO" id="GO:0003700">
    <property type="term" value="F:DNA-binding transcription factor activity"/>
    <property type="evidence" value="ECO:0007669"/>
    <property type="project" value="InterPro"/>
</dbReference>
<evidence type="ECO:0000259" key="4">
    <source>
        <dbReference type="PROSITE" id="PS50949"/>
    </source>
</evidence>
<dbReference type="EMBL" id="SAYU02000054">
    <property type="protein sequence ID" value="NHA69292.1"/>
    <property type="molecule type" value="Genomic_DNA"/>
</dbReference>
<dbReference type="InterPro" id="IPR036388">
    <property type="entry name" value="WH-like_DNA-bd_sf"/>
</dbReference>
<dbReference type="CDD" id="cd07377">
    <property type="entry name" value="WHTH_GntR"/>
    <property type="match status" value="1"/>
</dbReference>
<keyword evidence="2" id="KW-0238">DNA-binding</keyword>
<protein>
    <submittedName>
        <fullName evidence="5">FadR family transcriptional regulator</fullName>
    </submittedName>
</protein>
<dbReference type="Gene3D" id="1.20.120.530">
    <property type="entry name" value="GntR ligand-binding domain-like"/>
    <property type="match status" value="1"/>
</dbReference>
<evidence type="ECO:0000313" key="5">
    <source>
        <dbReference type="EMBL" id="NHA69292.1"/>
    </source>
</evidence>
<dbReference type="SMART" id="SM00895">
    <property type="entry name" value="FCD"/>
    <property type="match status" value="1"/>
</dbReference>
<dbReference type="Pfam" id="PF07729">
    <property type="entry name" value="FCD"/>
    <property type="match status" value="1"/>
</dbReference>
<sequence>MRPVGWFRPRCGHQWDDGAVTSSLHHRVLDRLGAELTGGAVPAGSTFSTESLMERYGVSRTIAREALKVLEQNGVVTSRRRVGVTVMPESEWAALSPLVVRWWLESPQRPRQLRELSELRGGVEPVAAGLAATRATDDQRSAISAAVMGMSRTGPRGDLETYLQHDIAFHRTVLEASGNAGLASFAPLVAEALSGRTHHDLMPPVPEPQAIRWHFAVAEAIALGDAAEAERVMRAIVGEAQEAMEQVTGDSRD</sequence>
<dbReference type="InterPro" id="IPR000524">
    <property type="entry name" value="Tscrpt_reg_HTH_GntR"/>
</dbReference>
<dbReference type="SUPFAM" id="SSF48008">
    <property type="entry name" value="GntR ligand-binding domain-like"/>
    <property type="match status" value="1"/>
</dbReference>
<proteinExistence type="predicted"/>
<evidence type="ECO:0000313" key="6">
    <source>
        <dbReference type="Proteomes" id="UP000287866"/>
    </source>
</evidence>
<dbReference type="PANTHER" id="PTHR43537">
    <property type="entry name" value="TRANSCRIPTIONAL REGULATOR, GNTR FAMILY"/>
    <property type="match status" value="1"/>
</dbReference>
<dbReference type="Gene3D" id="1.10.10.10">
    <property type="entry name" value="Winged helix-like DNA-binding domain superfamily/Winged helix DNA-binding domain"/>
    <property type="match status" value="1"/>
</dbReference>
<feature type="domain" description="HTH gntR-type" evidence="4">
    <location>
        <begin position="22"/>
        <end position="89"/>
    </location>
</feature>
<comment type="caution">
    <text evidence="5">The sequence shown here is derived from an EMBL/GenBank/DDBJ whole genome shotgun (WGS) entry which is preliminary data.</text>
</comment>
<evidence type="ECO:0000256" key="2">
    <source>
        <dbReference type="ARBA" id="ARBA00023125"/>
    </source>
</evidence>